<dbReference type="Pfam" id="PF04307">
    <property type="entry name" value="YdjM"/>
    <property type="match status" value="1"/>
</dbReference>
<name>A0A3A8QIH6_9BACT</name>
<feature type="transmembrane region" description="Helical" evidence="1">
    <location>
        <begin position="92"/>
        <end position="112"/>
    </location>
</feature>
<evidence type="ECO:0000256" key="1">
    <source>
        <dbReference type="SAM" id="Phobius"/>
    </source>
</evidence>
<feature type="transmembrane region" description="Helical" evidence="1">
    <location>
        <begin position="60"/>
        <end position="80"/>
    </location>
</feature>
<reference evidence="3" key="1">
    <citation type="submission" date="2018-09" db="EMBL/GenBank/DDBJ databases">
        <authorList>
            <person name="Livingstone P.G."/>
            <person name="Whitworth D.E."/>
        </authorList>
    </citation>
    <scope>NUCLEOTIDE SEQUENCE [LARGE SCALE GENOMIC DNA]</scope>
    <source>
        <strain evidence="3">CA051B</strain>
    </source>
</reference>
<feature type="transmembrane region" description="Helical" evidence="1">
    <location>
        <begin position="184"/>
        <end position="202"/>
    </location>
</feature>
<dbReference type="AlphaFoldDB" id="A0A3A8QIH6"/>
<accession>A0A3A8QIH6</accession>
<dbReference type="Proteomes" id="UP000272888">
    <property type="component" value="Unassembled WGS sequence"/>
</dbReference>
<gene>
    <name evidence="2" type="ORF">D7V93_07060</name>
</gene>
<sequence length="599" mass="63780">MASLFTHAAWTALVVRARPGAALSRRLLVAAGLCACVPDLDFALAPLSQQPGDLWAHRGLLHSPLFLLALAVVGAALVTPPGEWRRSLPRHMFVLWLAGCGHVLLDLLTWGGPGTALLAPFSEARFQLPRPLRLVPVVPVGMDEWLGRLGVQVLAVEALFILLPTLLLLRGAALTPGPSARTRWGVLFGAWALLAAALRMFGPTGFSLPPERVISALPSDPEERPEVLPGPALITRFDALQARGLFNRPLVPGRVPWSSEFYPYWFGGQAGRWRDPVPSLIGRTLFGAAPPSAPVPGDGLFSLSPTEKYDLASGAAGFPATSAALAETHNRRPRPRFWFGLCNGAAAAALAVEEPFRTVDVVARDGRRIRFHPNDVKALLAAAYYQPAEVHTLSDLCARTGFDVGARCSVHPAAFALAVLNRLGVSGQSFLVEVHPTAQSQYYAVAGATVRLTREPYAPSGEPLESGLAPRVAKLVDVDIELRLSSTLLPARATDVLDPKWAEGSGYEKVGAIAVVQHYPLTLALDASGEIIGGRYTGDPADGPDQLGVTSAMPALRAEGTVEASPPLRWRPIEALARASVSIDPQPPTVDAKVFDASP</sequence>
<keyword evidence="1" id="KW-1133">Transmembrane helix</keyword>
<evidence type="ECO:0008006" key="4">
    <source>
        <dbReference type="Google" id="ProtNLM"/>
    </source>
</evidence>
<evidence type="ECO:0000313" key="3">
    <source>
        <dbReference type="Proteomes" id="UP000272888"/>
    </source>
</evidence>
<protein>
    <recommendedName>
        <fullName evidence="4">Metal-dependent hydrolase</fullName>
    </recommendedName>
</protein>
<dbReference type="RefSeq" id="WP_120642643.1">
    <property type="nucleotide sequence ID" value="NZ_RAWB01000047.1"/>
</dbReference>
<evidence type="ECO:0000313" key="2">
    <source>
        <dbReference type="EMBL" id="RKH64682.1"/>
    </source>
</evidence>
<organism evidence="2 3">
    <name type="scientific">Corallococcus llansteffanensis</name>
    <dbReference type="NCBI Taxonomy" id="2316731"/>
    <lineage>
        <taxon>Bacteria</taxon>
        <taxon>Pseudomonadati</taxon>
        <taxon>Myxococcota</taxon>
        <taxon>Myxococcia</taxon>
        <taxon>Myxococcales</taxon>
        <taxon>Cystobacterineae</taxon>
        <taxon>Myxococcaceae</taxon>
        <taxon>Corallococcus</taxon>
    </lineage>
</organism>
<keyword evidence="1" id="KW-0812">Transmembrane</keyword>
<comment type="caution">
    <text evidence="2">The sequence shown here is derived from an EMBL/GenBank/DDBJ whole genome shotgun (WGS) entry which is preliminary data.</text>
</comment>
<keyword evidence="3" id="KW-1185">Reference proteome</keyword>
<dbReference type="EMBL" id="RAWB01000047">
    <property type="protein sequence ID" value="RKH64682.1"/>
    <property type="molecule type" value="Genomic_DNA"/>
</dbReference>
<proteinExistence type="predicted"/>
<feature type="transmembrane region" description="Helical" evidence="1">
    <location>
        <begin position="149"/>
        <end position="172"/>
    </location>
</feature>
<keyword evidence="1" id="KW-0472">Membrane</keyword>
<dbReference type="InterPro" id="IPR007404">
    <property type="entry name" value="YdjM-like"/>
</dbReference>